<organism evidence="1 2">
    <name type="scientific">Hymenobacter amundsenii</name>
    <dbReference type="NCBI Taxonomy" id="2006685"/>
    <lineage>
        <taxon>Bacteria</taxon>
        <taxon>Pseudomonadati</taxon>
        <taxon>Bacteroidota</taxon>
        <taxon>Cytophagia</taxon>
        <taxon>Cytophagales</taxon>
        <taxon>Hymenobacteraceae</taxon>
        <taxon>Hymenobacter</taxon>
    </lineage>
</organism>
<gene>
    <name evidence="1" type="ORF">CDA63_16530</name>
</gene>
<dbReference type="Proteomes" id="UP000197277">
    <property type="component" value="Unassembled WGS sequence"/>
</dbReference>
<evidence type="ECO:0000313" key="2">
    <source>
        <dbReference type="Proteomes" id="UP000197277"/>
    </source>
</evidence>
<dbReference type="EMBL" id="NIRR01000036">
    <property type="protein sequence ID" value="OWP61968.1"/>
    <property type="molecule type" value="Genomic_DNA"/>
</dbReference>
<comment type="caution">
    <text evidence="1">The sequence shown here is derived from an EMBL/GenBank/DDBJ whole genome shotgun (WGS) entry which is preliminary data.</text>
</comment>
<name>A0A246FHH6_9BACT</name>
<sequence>MKYRIDIGSPVDYEELVAYVIINGQQVALINQDKGSNAVMVELLDTHANGKGVEFDVLIEALQKAKKILLG</sequence>
<dbReference type="OrthoDB" id="1495576at2"/>
<reference evidence="1 2" key="1">
    <citation type="submission" date="2017-06" db="EMBL/GenBank/DDBJ databases">
        <title>Hymenobacter amundsenii sp. nov. isolated from regoliths in Antarctica.</title>
        <authorList>
            <person name="Sedlacek I."/>
            <person name="Kralova S."/>
            <person name="Pantucek R."/>
            <person name="Svec P."/>
            <person name="Holochova P."/>
            <person name="Stankova E."/>
            <person name="Vrbovska V."/>
            <person name="Busse H.-J."/>
        </authorList>
    </citation>
    <scope>NUCLEOTIDE SEQUENCE [LARGE SCALE GENOMIC DNA]</scope>
    <source>
        <strain evidence="1 2">CCM 8682</strain>
    </source>
</reference>
<accession>A0A246FHH6</accession>
<protein>
    <submittedName>
        <fullName evidence="1">Uncharacterized protein</fullName>
    </submittedName>
</protein>
<dbReference type="AlphaFoldDB" id="A0A246FHH6"/>
<keyword evidence="2" id="KW-1185">Reference proteome</keyword>
<dbReference type="RefSeq" id="WP_088465569.1">
    <property type="nucleotide sequence ID" value="NZ_NIRR01000036.1"/>
</dbReference>
<proteinExistence type="predicted"/>
<evidence type="ECO:0000313" key="1">
    <source>
        <dbReference type="EMBL" id="OWP61968.1"/>
    </source>
</evidence>